<sequence length="136" mass="13938">MAALTKGRNTLERSGDITEPPVKGATKIFAGGLVAINASGLAVPMATVTTLVGLGRAEQTVDNSAGADGDKNVRVGRGIYKFANSSAGDLITRSDIGATCYGVDDQTVAKTNGTNTRSPAGKIHDVDADGVWVKFN</sequence>
<accession>A0A1G5V1D7</accession>
<reference evidence="1 2" key="1">
    <citation type="submission" date="2016-10" db="EMBL/GenBank/DDBJ databases">
        <authorList>
            <person name="de Groot N.N."/>
        </authorList>
    </citation>
    <scope>NUCLEOTIDE SEQUENCE [LARGE SCALE GENOMIC DNA]</scope>
    <source>
        <strain evidence="1 2">CGMCC 1.12097</strain>
    </source>
</reference>
<dbReference type="STRING" id="1165689.SAMN02927914_00122"/>
<organism evidence="1 2">
    <name type="scientific">Mesorhizobium qingshengii</name>
    <dbReference type="NCBI Taxonomy" id="1165689"/>
    <lineage>
        <taxon>Bacteria</taxon>
        <taxon>Pseudomonadati</taxon>
        <taxon>Pseudomonadota</taxon>
        <taxon>Alphaproteobacteria</taxon>
        <taxon>Hyphomicrobiales</taxon>
        <taxon>Phyllobacteriaceae</taxon>
        <taxon>Mesorhizobium</taxon>
    </lineage>
</organism>
<evidence type="ECO:0008006" key="3">
    <source>
        <dbReference type="Google" id="ProtNLM"/>
    </source>
</evidence>
<dbReference type="Proteomes" id="UP000198588">
    <property type="component" value="Unassembled WGS sequence"/>
</dbReference>
<dbReference type="RefSeq" id="WP_091574697.1">
    <property type="nucleotide sequence ID" value="NZ_FMXM01000002.1"/>
</dbReference>
<dbReference type="OrthoDB" id="2059848at2"/>
<gene>
    <name evidence="1" type="ORF">SAMN02927914_00122</name>
</gene>
<dbReference type="EMBL" id="FMXM01000002">
    <property type="protein sequence ID" value="SDA39196.1"/>
    <property type="molecule type" value="Genomic_DNA"/>
</dbReference>
<protein>
    <recommendedName>
        <fullName evidence="3">Bacteriophage lambda head decoration protein D</fullName>
    </recommendedName>
</protein>
<dbReference type="AlphaFoldDB" id="A0A1G5V1D7"/>
<name>A0A1G5V1D7_9HYPH</name>
<proteinExistence type="predicted"/>
<evidence type="ECO:0000313" key="1">
    <source>
        <dbReference type="EMBL" id="SDA39196.1"/>
    </source>
</evidence>
<evidence type="ECO:0000313" key="2">
    <source>
        <dbReference type="Proteomes" id="UP000198588"/>
    </source>
</evidence>